<dbReference type="EC" id="5.6.2.2" evidence="3"/>
<protein>
    <recommendedName>
        <fullName evidence="3">DNA topoisomerase (ATP-hydrolyzing)</fullName>
        <ecNumber evidence="3">5.6.2.2</ecNumber>
    </recommendedName>
</protein>
<comment type="subunit">
    <text evidence="9">Heterotetramer composed of ParC and ParE.</text>
</comment>
<comment type="similarity">
    <text evidence="2">Belongs to the type II topoisomerase GyrA/ParC subunit family.</text>
</comment>
<dbReference type="SUPFAM" id="SSF56719">
    <property type="entry name" value="Type II DNA topoisomerase"/>
    <property type="match status" value="1"/>
</dbReference>
<dbReference type="GO" id="GO:0005694">
    <property type="term" value="C:chromosome"/>
    <property type="evidence" value="ECO:0007669"/>
    <property type="project" value="InterPro"/>
</dbReference>
<dbReference type="Gene3D" id="1.10.268.10">
    <property type="entry name" value="Topoisomerase, domain 3"/>
    <property type="match status" value="1"/>
</dbReference>
<dbReference type="GO" id="GO:0005737">
    <property type="term" value="C:cytoplasm"/>
    <property type="evidence" value="ECO:0007669"/>
    <property type="project" value="TreeGrafter"/>
</dbReference>
<dbReference type="Pfam" id="PF00521">
    <property type="entry name" value="DNA_topoisoIV"/>
    <property type="match status" value="1"/>
</dbReference>
<keyword evidence="10" id="KW-0175">Coiled coil</keyword>
<evidence type="ECO:0000259" key="11">
    <source>
        <dbReference type="PROSITE" id="PS52040"/>
    </source>
</evidence>
<name>A0A0F9Q7V4_9ZZZZ</name>
<feature type="domain" description="Topo IIA-type catalytic" evidence="11">
    <location>
        <begin position="31"/>
        <end position="497"/>
    </location>
</feature>
<evidence type="ECO:0000256" key="6">
    <source>
        <dbReference type="ARBA" id="ARBA00023029"/>
    </source>
</evidence>
<evidence type="ECO:0000256" key="9">
    <source>
        <dbReference type="ARBA" id="ARBA00063644"/>
    </source>
</evidence>
<keyword evidence="7" id="KW-0238">DNA-binding</keyword>
<comment type="catalytic activity">
    <reaction evidence="1">
        <text>ATP-dependent breakage, passage and rejoining of double-stranded DNA.</text>
        <dbReference type="EC" id="5.6.2.2"/>
    </reaction>
</comment>
<dbReference type="GO" id="GO:0006265">
    <property type="term" value="P:DNA topological change"/>
    <property type="evidence" value="ECO:0007669"/>
    <property type="project" value="InterPro"/>
</dbReference>
<dbReference type="InterPro" id="IPR035516">
    <property type="entry name" value="Gyrase/topoIV_suA_C"/>
</dbReference>
<dbReference type="FunFam" id="2.120.10.90:FF:000005">
    <property type="entry name" value="DNA topoisomerase 4 subunit A"/>
    <property type="match status" value="1"/>
</dbReference>
<accession>A0A0F9Q7V4</accession>
<dbReference type="GO" id="GO:0003677">
    <property type="term" value="F:DNA binding"/>
    <property type="evidence" value="ECO:0007669"/>
    <property type="project" value="UniProtKB-KW"/>
</dbReference>
<dbReference type="EMBL" id="LAZR01001726">
    <property type="protein sequence ID" value="KKN40085.1"/>
    <property type="molecule type" value="Genomic_DNA"/>
</dbReference>
<proteinExistence type="inferred from homology"/>
<keyword evidence="5" id="KW-0067">ATP-binding</keyword>
<dbReference type="NCBIfam" id="NF004043">
    <property type="entry name" value="PRK05560.1"/>
    <property type="match status" value="1"/>
</dbReference>
<dbReference type="GO" id="GO:0005524">
    <property type="term" value="F:ATP binding"/>
    <property type="evidence" value="ECO:0007669"/>
    <property type="project" value="UniProtKB-KW"/>
</dbReference>
<dbReference type="InterPro" id="IPR006691">
    <property type="entry name" value="GyrA/parC_rep"/>
</dbReference>
<gene>
    <name evidence="12" type="ORF">LCGC14_0736960</name>
</gene>
<dbReference type="HAMAP" id="MF_01897">
    <property type="entry name" value="GyrA"/>
    <property type="match status" value="1"/>
</dbReference>
<dbReference type="PANTHER" id="PTHR43493:SF5">
    <property type="entry name" value="DNA GYRASE SUBUNIT A, CHLOROPLASTIC_MITOCHONDRIAL"/>
    <property type="match status" value="1"/>
</dbReference>
<feature type="coiled-coil region" evidence="10">
    <location>
        <begin position="434"/>
        <end position="486"/>
    </location>
</feature>
<dbReference type="Gene3D" id="2.120.10.90">
    <property type="entry name" value="DNA gyrase/topoisomerase IV, subunit A, C-terminal"/>
    <property type="match status" value="1"/>
</dbReference>
<evidence type="ECO:0000256" key="8">
    <source>
        <dbReference type="ARBA" id="ARBA00023235"/>
    </source>
</evidence>
<dbReference type="InterPro" id="IPR002205">
    <property type="entry name" value="Topo_IIA_dom_A"/>
</dbReference>
<dbReference type="FunFam" id="3.30.1360.40:FF:000002">
    <property type="entry name" value="DNA gyrase subunit A"/>
    <property type="match status" value="1"/>
</dbReference>
<dbReference type="InterPro" id="IPR050220">
    <property type="entry name" value="Type_II_DNA_Topoisomerases"/>
</dbReference>
<dbReference type="GO" id="GO:0003918">
    <property type="term" value="F:DNA topoisomerase type II (double strand cut, ATP-hydrolyzing) activity"/>
    <property type="evidence" value="ECO:0007669"/>
    <property type="project" value="UniProtKB-EC"/>
</dbReference>
<sequence length="806" mass="90722">MNNKSAEVSLEVEMKRSYLDYAMSVIIGRAIPDVKDGLKPVHRRTLYAMYETGTAWNKSYKKSARIVGDVIGKFHPHGDTAVYDTLVRMAQDFSLRYPLVDGQGNFGSIDGDPPAAMRYTEVRMKKITQELLADIEKNTVNFVPNYDGSLQMPEVLPAKFPNLLVNGGSGIAVGMATNLPPHNLNEVLEGMIHFIRNPKASLEDIMKFIPGPDFPTGGYIFGLQGIMDAYRTGRGIIYLRAKAMIERGGKSERDRIVVTEIPYQVNKSRLLEHIANLVNSKKIEGIADIRDESDREGMRAVIEVKRGELAEIILNNLYKHTALQTSYGIIMLAIVEKQPKVLTLLEMMRYFISHRQDVVRRRTRYELKRAELRAHILEGLTIALDNLDKIISLIRSSRTVDAARTGLITSFHLTKIQAQSILDLQLQKLTRLEREKIQSEYKELKKTISRLKKILGSEELILDIIVDELKQIKEDYQDERKTEIMKEDITEITPEDLIKEEDVAITYTSSGYIKRTSLDNYHFQIRGGKGKRGISMKPEDVVQDLFISSTHSYLLFFTNKGRLYWLKALEIPDVGVSGRGKSINNLLQLSPEEKVRSIVAVKDFSGDRYVVMITSKGRMKKTKLSGFRNIRRGGIIAIGLSRKNELLSAKLTDGQRDILIGTKLGKATKFKESQIRPMGRQAAGVKAITLRPKDEIIGMIVVGEKDEYVFTASEKGRGKKTKVDLYPLHRRGGKGVINLIVNPRIGKALGMVGISEEELLLITKIGKVIRIKTGQVRPSGRSTQGVKIINLQKGDKVVSMAKVRET</sequence>
<dbReference type="NCBIfam" id="NF004044">
    <property type="entry name" value="PRK05561.1"/>
    <property type="match status" value="1"/>
</dbReference>
<dbReference type="InterPro" id="IPR013758">
    <property type="entry name" value="Topo_IIA_A/C_ab"/>
</dbReference>
<evidence type="ECO:0000256" key="5">
    <source>
        <dbReference type="ARBA" id="ARBA00022840"/>
    </source>
</evidence>
<comment type="caution">
    <text evidence="12">The sequence shown here is derived from an EMBL/GenBank/DDBJ whole genome shotgun (WGS) entry which is preliminary data.</text>
</comment>
<keyword evidence="6" id="KW-0799">Topoisomerase</keyword>
<dbReference type="Gene3D" id="3.90.199.10">
    <property type="entry name" value="Topoisomerase II, domain 5"/>
    <property type="match status" value="1"/>
</dbReference>
<dbReference type="CDD" id="cd00187">
    <property type="entry name" value="TOP4c"/>
    <property type="match status" value="1"/>
</dbReference>
<dbReference type="SMART" id="SM00434">
    <property type="entry name" value="TOP4c"/>
    <property type="match status" value="1"/>
</dbReference>
<evidence type="ECO:0000256" key="4">
    <source>
        <dbReference type="ARBA" id="ARBA00022741"/>
    </source>
</evidence>
<dbReference type="PROSITE" id="PS52040">
    <property type="entry name" value="TOPO_IIA"/>
    <property type="match status" value="1"/>
</dbReference>
<dbReference type="AlphaFoldDB" id="A0A0F9Q7V4"/>
<reference evidence="12" key="1">
    <citation type="journal article" date="2015" name="Nature">
        <title>Complex archaea that bridge the gap between prokaryotes and eukaryotes.</title>
        <authorList>
            <person name="Spang A."/>
            <person name="Saw J.H."/>
            <person name="Jorgensen S.L."/>
            <person name="Zaremba-Niedzwiedzka K."/>
            <person name="Martijn J."/>
            <person name="Lind A.E."/>
            <person name="van Eijk R."/>
            <person name="Schleper C."/>
            <person name="Guy L."/>
            <person name="Ettema T.J."/>
        </authorList>
    </citation>
    <scope>NUCLEOTIDE SEQUENCE</scope>
</reference>
<dbReference type="InterPro" id="IPR013757">
    <property type="entry name" value="Topo_IIA_A_a_sf"/>
</dbReference>
<dbReference type="SUPFAM" id="SSF101904">
    <property type="entry name" value="GyrA/ParC C-terminal domain-like"/>
    <property type="match status" value="1"/>
</dbReference>
<keyword evidence="4" id="KW-0547">Nucleotide-binding</keyword>
<evidence type="ECO:0000313" key="12">
    <source>
        <dbReference type="EMBL" id="KKN40085.1"/>
    </source>
</evidence>
<evidence type="ECO:0000256" key="7">
    <source>
        <dbReference type="ARBA" id="ARBA00023125"/>
    </source>
</evidence>
<dbReference type="InterPro" id="IPR005743">
    <property type="entry name" value="GyrA"/>
</dbReference>
<dbReference type="GO" id="GO:0009330">
    <property type="term" value="C:DNA topoisomerase type II (double strand cut, ATP-hydrolyzing) complex"/>
    <property type="evidence" value="ECO:0007669"/>
    <property type="project" value="TreeGrafter"/>
</dbReference>
<evidence type="ECO:0000256" key="3">
    <source>
        <dbReference type="ARBA" id="ARBA00012895"/>
    </source>
</evidence>
<dbReference type="InterPro" id="IPR013760">
    <property type="entry name" value="Topo_IIA-like_dom_sf"/>
</dbReference>
<dbReference type="NCBIfam" id="TIGR01063">
    <property type="entry name" value="gyrA"/>
    <property type="match status" value="1"/>
</dbReference>
<keyword evidence="8" id="KW-0413">Isomerase</keyword>
<dbReference type="FunFam" id="1.10.268.10:FF:000001">
    <property type="entry name" value="DNA gyrase subunit A"/>
    <property type="match status" value="1"/>
</dbReference>
<evidence type="ECO:0000256" key="10">
    <source>
        <dbReference type="SAM" id="Coils"/>
    </source>
</evidence>
<evidence type="ECO:0000256" key="2">
    <source>
        <dbReference type="ARBA" id="ARBA00008263"/>
    </source>
</evidence>
<dbReference type="PANTHER" id="PTHR43493">
    <property type="entry name" value="DNA GYRASE/TOPOISOMERASE SUBUNIT A"/>
    <property type="match status" value="1"/>
</dbReference>
<dbReference type="FunFam" id="3.90.199.10:FF:000001">
    <property type="entry name" value="DNA gyrase subunit A"/>
    <property type="match status" value="1"/>
</dbReference>
<dbReference type="Gene3D" id="3.30.1360.40">
    <property type="match status" value="1"/>
</dbReference>
<evidence type="ECO:0000256" key="1">
    <source>
        <dbReference type="ARBA" id="ARBA00000185"/>
    </source>
</evidence>
<dbReference type="Pfam" id="PF03989">
    <property type="entry name" value="DNA_gyraseA_C"/>
    <property type="match status" value="6"/>
</dbReference>
<organism evidence="12">
    <name type="scientific">marine sediment metagenome</name>
    <dbReference type="NCBI Taxonomy" id="412755"/>
    <lineage>
        <taxon>unclassified sequences</taxon>
        <taxon>metagenomes</taxon>
        <taxon>ecological metagenomes</taxon>
    </lineage>
</organism>